<evidence type="ECO:0008006" key="5">
    <source>
        <dbReference type="Google" id="ProtNLM"/>
    </source>
</evidence>
<dbReference type="SUPFAM" id="SSF49503">
    <property type="entry name" value="Cupredoxins"/>
    <property type="match status" value="2"/>
</dbReference>
<dbReference type="RefSeq" id="WP_377343072.1">
    <property type="nucleotide sequence ID" value="NZ_JBHLUE010000026.1"/>
</dbReference>
<organism evidence="3 4">
    <name type="scientific">Plantactinospora siamensis</name>
    <dbReference type="NCBI Taxonomy" id="555372"/>
    <lineage>
        <taxon>Bacteria</taxon>
        <taxon>Bacillati</taxon>
        <taxon>Actinomycetota</taxon>
        <taxon>Actinomycetes</taxon>
        <taxon>Micromonosporales</taxon>
        <taxon>Micromonosporaceae</taxon>
        <taxon>Plantactinospora</taxon>
    </lineage>
</organism>
<gene>
    <name evidence="3" type="ORF">ACFFHU_26810</name>
</gene>
<feature type="region of interest" description="Disordered" evidence="1">
    <location>
        <begin position="31"/>
        <end position="61"/>
    </location>
</feature>
<accession>A0ABV6P3Y2</accession>
<dbReference type="Gene3D" id="2.60.40.420">
    <property type="entry name" value="Cupredoxins - blue copper proteins"/>
    <property type="match status" value="1"/>
</dbReference>
<feature type="chain" id="PRO_5045376458" description="Ig-like domain-containing protein" evidence="2">
    <location>
        <begin position="31"/>
        <end position="250"/>
    </location>
</feature>
<dbReference type="Proteomes" id="UP001589894">
    <property type="component" value="Unassembled WGS sequence"/>
</dbReference>
<protein>
    <recommendedName>
        <fullName evidence="5">Ig-like domain-containing protein</fullName>
    </recommendedName>
</protein>
<reference evidence="3 4" key="1">
    <citation type="submission" date="2024-09" db="EMBL/GenBank/DDBJ databases">
        <authorList>
            <person name="Sun Q."/>
            <person name="Mori K."/>
        </authorList>
    </citation>
    <scope>NUCLEOTIDE SEQUENCE [LARGE SCALE GENOMIC DNA]</scope>
    <source>
        <strain evidence="3 4">TBRC 2205</strain>
    </source>
</reference>
<proteinExistence type="predicted"/>
<sequence length="250" mass="25829">MRRTGTGRWWAACRAVAGASLLALTSCAPATTPSTTAPRPAGAGASAQAGDPAGAAGSGPDCTRATKATIVQTASAEGHRYAFSPPSLRIQRGGFLAITNRSDEVHALTTTPDAGIVSSVLDRKERQVIQFPRSGTFTVRSADATHRATLRVAVAGESGCGAPKPRVTITDGYAFTPKTLSIRAAENFAVVNESGTAHTVTCTPDPGGNRDNSRLDRGETQLLAIDEPGRYVCGSVQHSRARVTITVDGG</sequence>
<evidence type="ECO:0000313" key="4">
    <source>
        <dbReference type="Proteomes" id="UP001589894"/>
    </source>
</evidence>
<dbReference type="EMBL" id="JBHLUE010000026">
    <property type="protein sequence ID" value="MFC0567737.1"/>
    <property type="molecule type" value="Genomic_DNA"/>
</dbReference>
<evidence type="ECO:0000256" key="2">
    <source>
        <dbReference type="SAM" id="SignalP"/>
    </source>
</evidence>
<keyword evidence="4" id="KW-1185">Reference proteome</keyword>
<comment type="caution">
    <text evidence="3">The sequence shown here is derived from an EMBL/GenBank/DDBJ whole genome shotgun (WGS) entry which is preliminary data.</text>
</comment>
<name>A0ABV6P3Y2_9ACTN</name>
<feature type="signal peptide" evidence="2">
    <location>
        <begin position="1"/>
        <end position="30"/>
    </location>
</feature>
<dbReference type="PROSITE" id="PS51257">
    <property type="entry name" value="PROKAR_LIPOPROTEIN"/>
    <property type="match status" value="1"/>
</dbReference>
<evidence type="ECO:0000256" key="1">
    <source>
        <dbReference type="SAM" id="MobiDB-lite"/>
    </source>
</evidence>
<keyword evidence="2" id="KW-0732">Signal</keyword>
<evidence type="ECO:0000313" key="3">
    <source>
        <dbReference type="EMBL" id="MFC0567737.1"/>
    </source>
</evidence>
<feature type="compositionally biased region" description="Low complexity" evidence="1">
    <location>
        <begin position="31"/>
        <end position="60"/>
    </location>
</feature>
<dbReference type="InterPro" id="IPR008972">
    <property type="entry name" value="Cupredoxin"/>
</dbReference>